<feature type="chain" id="PRO_5043478856" evidence="3">
    <location>
        <begin position="29"/>
        <end position="282"/>
    </location>
</feature>
<feature type="region of interest" description="Disordered" evidence="1">
    <location>
        <begin position="239"/>
        <end position="282"/>
    </location>
</feature>
<feature type="compositionally biased region" description="Polar residues" evidence="1">
    <location>
        <begin position="273"/>
        <end position="282"/>
    </location>
</feature>
<evidence type="ECO:0000313" key="4">
    <source>
        <dbReference type="EMBL" id="CAB4009099.1"/>
    </source>
</evidence>
<evidence type="ECO:0000256" key="1">
    <source>
        <dbReference type="SAM" id="MobiDB-lite"/>
    </source>
</evidence>
<dbReference type="AlphaFoldDB" id="A0A7D9IMW6"/>
<protein>
    <submittedName>
        <fullName evidence="4">Uncharacterized protein</fullName>
    </submittedName>
</protein>
<proteinExistence type="predicted"/>
<feature type="compositionally biased region" description="Acidic residues" evidence="1">
    <location>
        <begin position="254"/>
        <end position="265"/>
    </location>
</feature>
<comment type="caution">
    <text evidence="4">The sequence shown here is derived from an EMBL/GenBank/DDBJ whole genome shotgun (WGS) entry which is preliminary data.</text>
</comment>
<dbReference type="EMBL" id="CACRXK020006336">
    <property type="protein sequence ID" value="CAB4009099.1"/>
    <property type="molecule type" value="Genomic_DNA"/>
</dbReference>
<keyword evidence="2" id="KW-1133">Transmembrane helix</keyword>
<dbReference type="Proteomes" id="UP001152795">
    <property type="component" value="Unassembled WGS sequence"/>
</dbReference>
<gene>
    <name evidence="4" type="ORF">PACLA_8A041536</name>
</gene>
<evidence type="ECO:0000313" key="5">
    <source>
        <dbReference type="Proteomes" id="UP001152795"/>
    </source>
</evidence>
<keyword evidence="2" id="KW-0472">Membrane</keyword>
<evidence type="ECO:0000256" key="3">
    <source>
        <dbReference type="SAM" id="SignalP"/>
    </source>
</evidence>
<feature type="transmembrane region" description="Helical" evidence="2">
    <location>
        <begin position="206"/>
        <end position="228"/>
    </location>
</feature>
<dbReference type="OrthoDB" id="10482328at2759"/>
<sequence length="282" mass="31534">MAKRSVLDHSMVSYKCLMLFFLIPLCSGSCHSGLPNHIIAGKYSTWKLCIVNTYKETLRFKIKSLFSAKDNSTGWLNIGFRSQASQKTDYIPLFLLQVSPPNSIAIKQTEAVENEVKCSTEAAKRKLKLISVDCDFGETMNIYVNSKRITIFWNTGNGTADITKEGENLIKNHSTLYFYPHQDENVPDANAGSTAMRLLRNYGKSMGAIFGISFLLTALITLIICCCCKKKTTLDFSKQKLSKDSSVSFYRDDSEGDGQSDESGDDEKVAFIRNNNERNSSV</sequence>
<keyword evidence="2" id="KW-0812">Transmembrane</keyword>
<keyword evidence="5" id="KW-1185">Reference proteome</keyword>
<organism evidence="4 5">
    <name type="scientific">Paramuricea clavata</name>
    <name type="common">Red gorgonian</name>
    <name type="synonym">Violescent sea-whip</name>
    <dbReference type="NCBI Taxonomy" id="317549"/>
    <lineage>
        <taxon>Eukaryota</taxon>
        <taxon>Metazoa</taxon>
        <taxon>Cnidaria</taxon>
        <taxon>Anthozoa</taxon>
        <taxon>Octocorallia</taxon>
        <taxon>Malacalcyonacea</taxon>
        <taxon>Plexauridae</taxon>
        <taxon>Paramuricea</taxon>
    </lineage>
</organism>
<feature type="signal peptide" evidence="3">
    <location>
        <begin position="1"/>
        <end position="28"/>
    </location>
</feature>
<reference evidence="4" key="1">
    <citation type="submission" date="2020-04" db="EMBL/GenBank/DDBJ databases">
        <authorList>
            <person name="Alioto T."/>
            <person name="Alioto T."/>
            <person name="Gomez Garrido J."/>
        </authorList>
    </citation>
    <scope>NUCLEOTIDE SEQUENCE</scope>
    <source>
        <strain evidence="4">A484AB</strain>
    </source>
</reference>
<keyword evidence="3" id="KW-0732">Signal</keyword>
<evidence type="ECO:0000256" key="2">
    <source>
        <dbReference type="SAM" id="Phobius"/>
    </source>
</evidence>
<accession>A0A7D9IMW6</accession>
<name>A0A7D9IMW6_PARCT</name>